<reference evidence="1" key="1">
    <citation type="submission" date="2023-06" db="EMBL/GenBank/DDBJ databases">
        <title>Genome-scale phylogeny and comparative genomics of the fungal order Sordariales.</title>
        <authorList>
            <consortium name="Lawrence Berkeley National Laboratory"/>
            <person name="Hensen N."/>
            <person name="Bonometti L."/>
            <person name="Westerberg I."/>
            <person name="Brannstrom I.O."/>
            <person name="Guillou S."/>
            <person name="Cros-Aarteil S."/>
            <person name="Calhoun S."/>
            <person name="Haridas S."/>
            <person name="Kuo A."/>
            <person name="Mondo S."/>
            <person name="Pangilinan J."/>
            <person name="Riley R."/>
            <person name="Labutti K."/>
            <person name="Andreopoulos B."/>
            <person name="Lipzen A."/>
            <person name="Chen C."/>
            <person name="Yanf M."/>
            <person name="Daum C."/>
            <person name="Ng V."/>
            <person name="Clum A."/>
            <person name="Steindorff A."/>
            <person name="Ohm R."/>
            <person name="Martin F."/>
            <person name="Silar P."/>
            <person name="Natvig D."/>
            <person name="Lalanne C."/>
            <person name="Gautier V."/>
            <person name="Ament-Velasquez S.L."/>
            <person name="Kruys A."/>
            <person name="Hutchinson M.I."/>
            <person name="Powell A.J."/>
            <person name="Barry K."/>
            <person name="Miller A.N."/>
            <person name="Grigoriev I.V."/>
            <person name="Debuchy R."/>
            <person name="Gladieux P."/>
            <person name="Thoren M.H."/>
            <person name="Johannesson H."/>
        </authorList>
    </citation>
    <scope>NUCLEOTIDE SEQUENCE</scope>
    <source>
        <strain evidence="1">CBS 606.72</strain>
    </source>
</reference>
<sequence length="96" mass="11258">MLLSRSFSSREVEISNIFPMFVKYYVRGIWECKIPTLCLTRMTPPLVTRIRLASLLVAGTVFTLAYSLSLRRNVIFSTLSCTTWTLFEQAWDWYHI</sequence>
<dbReference type="Proteomes" id="UP001175000">
    <property type="component" value="Unassembled WGS sequence"/>
</dbReference>
<dbReference type="EMBL" id="JAULSU010000001">
    <property type="protein sequence ID" value="KAK0633976.1"/>
    <property type="molecule type" value="Genomic_DNA"/>
</dbReference>
<proteinExistence type="predicted"/>
<keyword evidence="2" id="KW-1185">Reference proteome</keyword>
<protein>
    <submittedName>
        <fullName evidence="1">Uncharacterized protein</fullName>
    </submittedName>
</protein>
<evidence type="ECO:0000313" key="2">
    <source>
        <dbReference type="Proteomes" id="UP001175000"/>
    </source>
</evidence>
<name>A0AA39XHA6_9PEZI</name>
<comment type="caution">
    <text evidence="1">The sequence shown here is derived from an EMBL/GenBank/DDBJ whole genome shotgun (WGS) entry which is preliminary data.</text>
</comment>
<dbReference type="AlphaFoldDB" id="A0AA39XHA6"/>
<evidence type="ECO:0000313" key="1">
    <source>
        <dbReference type="EMBL" id="KAK0633976.1"/>
    </source>
</evidence>
<organism evidence="1 2">
    <name type="scientific">Immersiella caudata</name>
    <dbReference type="NCBI Taxonomy" id="314043"/>
    <lineage>
        <taxon>Eukaryota</taxon>
        <taxon>Fungi</taxon>
        <taxon>Dikarya</taxon>
        <taxon>Ascomycota</taxon>
        <taxon>Pezizomycotina</taxon>
        <taxon>Sordariomycetes</taxon>
        <taxon>Sordariomycetidae</taxon>
        <taxon>Sordariales</taxon>
        <taxon>Lasiosphaeriaceae</taxon>
        <taxon>Immersiella</taxon>
    </lineage>
</organism>
<accession>A0AA39XHA6</accession>
<gene>
    <name evidence="1" type="ORF">B0T14DRAFT_508159</name>
</gene>